<dbReference type="InterPro" id="IPR032675">
    <property type="entry name" value="LRR_dom_sf"/>
</dbReference>
<dbReference type="VEuPathDB" id="FungiDB:FUN_022567"/>
<dbReference type="EMBL" id="LLXH01000007">
    <property type="protein sequence ID" value="PKC76200.1"/>
    <property type="molecule type" value="Genomic_DNA"/>
</dbReference>
<dbReference type="Proteomes" id="UP000232688">
    <property type="component" value="Unassembled WGS sequence"/>
</dbReference>
<reference evidence="2 5" key="2">
    <citation type="submission" date="2017-09" db="EMBL/GenBank/DDBJ databases">
        <title>Extensive intraspecific genome diversity in a model arbuscular mycorrhizal fungus.</title>
        <authorList>
            <person name="Chen E.C."/>
            <person name="Morin E."/>
            <person name="Beaudet D."/>
            <person name="Noel J."/>
            <person name="Ndikumana S."/>
            <person name="Charron P."/>
            <person name="St-Onge C."/>
            <person name="Giorgi J."/>
            <person name="Grigoriev I.V."/>
            <person name="Roux C."/>
            <person name="Martin F.M."/>
            <person name="Corradi N."/>
        </authorList>
    </citation>
    <scope>NUCLEOTIDE SEQUENCE [LARGE SCALE GENOMIC DNA]</scope>
    <source>
        <strain evidence="2 5">A5</strain>
    </source>
</reference>
<dbReference type="EMBL" id="LLXJ01000244">
    <property type="protein sequence ID" value="PKC12536.1"/>
    <property type="molecule type" value="Genomic_DNA"/>
</dbReference>
<dbReference type="VEuPathDB" id="FungiDB:RhiirFUN_025495"/>
<dbReference type="OrthoDB" id="2324266at2759"/>
<evidence type="ECO:0000313" key="4">
    <source>
        <dbReference type="Proteomes" id="UP000232688"/>
    </source>
</evidence>
<protein>
    <submittedName>
        <fullName evidence="2">Uncharacterized protein</fullName>
    </submittedName>
</protein>
<dbReference type="Proteomes" id="UP000684084">
    <property type="component" value="Unassembled WGS sequence"/>
</dbReference>
<dbReference type="AlphaFoldDB" id="A0A2I1E3W0"/>
<reference evidence="3 4" key="3">
    <citation type="submission" date="2017-10" db="EMBL/GenBank/DDBJ databases">
        <title>Extensive intraspecific genome diversity in a model arbuscular mycorrhizal fungus.</title>
        <authorList>
            <person name="Chen E.C.H."/>
            <person name="Morin E."/>
            <person name="Baudet D."/>
            <person name="Noel J."/>
            <person name="Ndikumana S."/>
            <person name="Charron P."/>
            <person name="St-Onge C."/>
            <person name="Giorgi J."/>
            <person name="Grigoriev I.V."/>
            <person name="Roux C."/>
            <person name="Martin F.M."/>
            <person name="Corradi N."/>
        </authorList>
    </citation>
    <scope>NUCLEOTIDE SEQUENCE [LARGE SCALE GENOMIC DNA]</scope>
    <source>
        <strain evidence="3 4">A1</strain>
    </source>
</reference>
<reference evidence="1" key="5">
    <citation type="submission" date="2020-05" db="EMBL/GenBank/DDBJ databases">
        <authorList>
            <person name="Rincon C."/>
            <person name="Sanders R I."/>
            <person name="Robbins C."/>
            <person name="Chaturvedi A."/>
        </authorList>
    </citation>
    <scope>NUCLEOTIDE SEQUENCE</scope>
    <source>
        <strain evidence="1">CHB12</strain>
    </source>
</reference>
<evidence type="ECO:0000313" key="5">
    <source>
        <dbReference type="Proteomes" id="UP000232722"/>
    </source>
</evidence>
<dbReference type="EMBL" id="CAGKOT010000048">
    <property type="protein sequence ID" value="CAB5383209.1"/>
    <property type="molecule type" value="Genomic_DNA"/>
</dbReference>
<proteinExistence type="predicted"/>
<dbReference type="Gene3D" id="3.80.10.10">
    <property type="entry name" value="Ribonuclease Inhibitor"/>
    <property type="match status" value="1"/>
</dbReference>
<dbReference type="Proteomes" id="UP000232722">
    <property type="component" value="Unassembled WGS sequence"/>
</dbReference>
<evidence type="ECO:0000313" key="2">
    <source>
        <dbReference type="EMBL" id="PKC12536.1"/>
    </source>
</evidence>
<comment type="caution">
    <text evidence="2">The sequence shown here is derived from an EMBL/GenBank/DDBJ whole genome shotgun (WGS) entry which is preliminary data.</text>
</comment>
<gene>
    <name evidence="1" type="ORF">CHRIB12_LOCUS18301</name>
    <name evidence="3" type="ORF">RhiirA1_406690</name>
    <name evidence="2" type="ORF">RhiirA5_352841</name>
</gene>
<evidence type="ECO:0000313" key="1">
    <source>
        <dbReference type="EMBL" id="CAB5383209.1"/>
    </source>
</evidence>
<organism evidence="2 5">
    <name type="scientific">Rhizophagus irregularis</name>
    <dbReference type="NCBI Taxonomy" id="588596"/>
    <lineage>
        <taxon>Eukaryota</taxon>
        <taxon>Fungi</taxon>
        <taxon>Fungi incertae sedis</taxon>
        <taxon>Mucoromycota</taxon>
        <taxon>Glomeromycotina</taxon>
        <taxon>Glomeromycetes</taxon>
        <taxon>Glomerales</taxon>
        <taxon>Glomeraceae</taxon>
        <taxon>Rhizophagus</taxon>
    </lineage>
</organism>
<evidence type="ECO:0000313" key="3">
    <source>
        <dbReference type="EMBL" id="PKC76200.1"/>
    </source>
</evidence>
<name>A0A2I1E3W0_9GLOM</name>
<reference evidence="2 5" key="1">
    <citation type="submission" date="2016-04" db="EMBL/GenBank/DDBJ databases">
        <title>Genome analyses suggest a sexual origin of heterokaryosis in a supposedly ancient asexual fungus.</title>
        <authorList>
            <person name="Ropars J."/>
            <person name="Sedzielewska K."/>
            <person name="Noel J."/>
            <person name="Charron P."/>
            <person name="Farinelli L."/>
            <person name="Marton T."/>
            <person name="Kruger M."/>
            <person name="Pelin A."/>
            <person name="Brachmann A."/>
            <person name="Corradi N."/>
        </authorList>
    </citation>
    <scope>NUCLEOTIDE SEQUENCE [LARGE SCALE GENOMIC DNA]</scope>
    <source>
        <strain evidence="2 5">A5</strain>
    </source>
</reference>
<sequence length="487" mass="57666">MGSYLVSSCLERIFSYLLEEEEELQCKESKTKNYKLINLYSCTLVSRYWCKISTPVLYSYPFHNFRNISYGVNVPLFIFTYKFYNYYKLIRTLLKCIPRSEINKGKVYNEQKLTSPPTFNYISFIRGLIVDKLLFEPQEVCIYYKEMWLSDNYDPERITTESAIQMMNQFVKFLFNNCNNLEILEFPYFPKFNVFNNVITSLISTNNNGNNKIAKLREFHFKNHSNLKPISQILSTISKNSYNIKFLYNEDINNSYVANHLSHLISKQNNLRYLILSKSINRLDSPNLPNVENIEDCIFKSLYIQRDSLKVLELKNFCFANMDQNALNSLSMLENLSELKLINCSYIMAIKSNLIYWAKNLTKLETMEFKPAIISNPETQQTELDIPEDFLIRLFESSSRTLTKLVLEYEYDQNIKITRNIHLLLRSLAYLVIPETYELNSILHSCHKLVYVLILTNNINKPKYSEFYRSSVDEPFVKSKFPYFNYY</sequence>
<dbReference type="VEuPathDB" id="FungiDB:RhiirA1_406690"/>
<reference evidence="3 4" key="4">
    <citation type="submission" date="2017-10" db="EMBL/GenBank/DDBJ databases">
        <title>Genome analyses suggest a sexual origin of heterokaryosis in a supposedly ancient asexual fungus.</title>
        <authorList>
            <person name="Corradi N."/>
            <person name="Sedzielewska K."/>
            <person name="Noel J."/>
            <person name="Charron P."/>
            <person name="Farinelli L."/>
            <person name="Marton T."/>
            <person name="Kruger M."/>
            <person name="Pelin A."/>
            <person name="Brachmann A."/>
            <person name="Corradi N."/>
        </authorList>
    </citation>
    <scope>NUCLEOTIDE SEQUENCE [LARGE SCALE GENOMIC DNA]</scope>
    <source>
        <strain evidence="3 4">A1</strain>
    </source>
</reference>
<accession>A0A2I1E3W0</accession>